<dbReference type="PANTHER" id="PTHR20982:SF3">
    <property type="entry name" value="MITOCHONDRIAL RIBOSOME RECYCLING FACTOR PSEUDO 1"/>
    <property type="match status" value="1"/>
</dbReference>
<dbReference type="Gene3D" id="1.10.132.20">
    <property type="entry name" value="Ribosome-recycling factor"/>
    <property type="match status" value="1"/>
</dbReference>
<evidence type="ECO:0000256" key="6">
    <source>
        <dbReference type="SAM" id="Coils"/>
    </source>
</evidence>
<dbReference type="Gene3D" id="3.30.1360.40">
    <property type="match status" value="1"/>
</dbReference>
<dbReference type="Proteomes" id="UP000016860">
    <property type="component" value="Unassembled WGS sequence"/>
</dbReference>
<dbReference type="GO" id="GO:0005737">
    <property type="term" value="C:cytoplasm"/>
    <property type="evidence" value="ECO:0007669"/>
    <property type="project" value="UniProtKB-SubCell"/>
</dbReference>
<dbReference type="PANTHER" id="PTHR20982">
    <property type="entry name" value="RIBOSOME RECYCLING FACTOR"/>
    <property type="match status" value="1"/>
</dbReference>
<dbReference type="FunFam" id="3.30.1360.40:FF:000001">
    <property type="entry name" value="Ribosome-recycling factor"/>
    <property type="match status" value="1"/>
</dbReference>
<dbReference type="CDD" id="cd00520">
    <property type="entry name" value="RRF"/>
    <property type="match status" value="1"/>
</dbReference>
<dbReference type="PATRIC" id="fig|1330534.3.peg.2784"/>
<comment type="subcellular location">
    <subcellularLocation>
        <location evidence="1 5">Cytoplasm</location>
    </subcellularLocation>
</comment>
<evidence type="ECO:0000256" key="3">
    <source>
        <dbReference type="ARBA" id="ARBA00022490"/>
    </source>
</evidence>
<dbReference type="RefSeq" id="WP_020816274.1">
    <property type="nucleotide sequence ID" value="NZ_ATAY01000069.1"/>
</dbReference>
<comment type="similarity">
    <text evidence="2 5">Belongs to the RRF family.</text>
</comment>
<dbReference type="InterPro" id="IPR002661">
    <property type="entry name" value="Ribosome_recyc_fac"/>
</dbReference>
<name>U4R0P4_9FIRM</name>
<keyword evidence="4 5" id="KW-0648">Protein biosynthesis</keyword>
<evidence type="ECO:0000313" key="8">
    <source>
        <dbReference type="EMBL" id="EPR10233.1"/>
    </source>
</evidence>
<protein>
    <recommendedName>
        <fullName evidence="5">Ribosome-recycling factor</fullName>
        <shortName evidence="5">RRF</shortName>
    </recommendedName>
    <alternativeName>
        <fullName evidence="5">Ribosome-releasing factor</fullName>
    </alternativeName>
</protein>
<dbReference type="STRING" id="1330534.L323_14060"/>
<dbReference type="NCBIfam" id="TIGR00496">
    <property type="entry name" value="frr"/>
    <property type="match status" value="1"/>
</dbReference>
<keyword evidence="6" id="KW-0175">Coiled coil</keyword>
<reference evidence="8 9" key="1">
    <citation type="journal article" date="2013" name="Genome Announc.">
        <title>Draft Genome Sequence of the Cellulolytic Bacterium Clostridium papyrosolvens C7 (ATCC 700395).</title>
        <authorList>
            <person name="Zepeda V."/>
            <person name="Dassa B."/>
            <person name="Borovok I."/>
            <person name="Lamed R."/>
            <person name="Bayer E.A."/>
            <person name="Cate J.H."/>
        </authorList>
    </citation>
    <scope>NUCLEOTIDE SEQUENCE [LARGE SCALE GENOMIC DNA]</scope>
    <source>
        <strain evidence="8 9">C7</strain>
    </source>
</reference>
<evidence type="ECO:0000313" key="9">
    <source>
        <dbReference type="Proteomes" id="UP000016860"/>
    </source>
</evidence>
<evidence type="ECO:0000256" key="4">
    <source>
        <dbReference type="ARBA" id="ARBA00022917"/>
    </source>
</evidence>
<dbReference type="GO" id="GO:0006415">
    <property type="term" value="P:translational termination"/>
    <property type="evidence" value="ECO:0007669"/>
    <property type="project" value="UniProtKB-UniRule"/>
</dbReference>
<dbReference type="InterPro" id="IPR023584">
    <property type="entry name" value="Ribosome_recyc_fac_dom"/>
</dbReference>
<evidence type="ECO:0000256" key="5">
    <source>
        <dbReference type="HAMAP-Rule" id="MF_00040"/>
    </source>
</evidence>
<dbReference type="FunFam" id="1.10.132.20:FF:000001">
    <property type="entry name" value="Ribosome-recycling factor"/>
    <property type="match status" value="1"/>
</dbReference>
<feature type="coiled-coil region" evidence="6">
    <location>
        <begin position="136"/>
        <end position="173"/>
    </location>
</feature>
<comment type="function">
    <text evidence="5">Responsible for the release of ribosomes from messenger RNA at the termination of protein biosynthesis. May increase the efficiency of translation by recycling ribosomes from one round of translation to another.</text>
</comment>
<evidence type="ECO:0000259" key="7">
    <source>
        <dbReference type="Pfam" id="PF01765"/>
    </source>
</evidence>
<organism evidence="8 9">
    <name type="scientific">Ruminiclostridium papyrosolvens C7</name>
    <dbReference type="NCBI Taxonomy" id="1330534"/>
    <lineage>
        <taxon>Bacteria</taxon>
        <taxon>Bacillati</taxon>
        <taxon>Bacillota</taxon>
        <taxon>Clostridia</taxon>
        <taxon>Eubacteriales</taxon>
        <taxon>Oscillospiraceae</taxon>
        <taxon>Ruminiclostridium</taxon>
    </lineage>
</organism>
<dbReference type="InterPro" id="IPR036191">
    <property type="entry name" value="RRF_sf"/>
</dbReference>
<dbReference type="OrthoDB" id="9804006at2"/>
<sequence>MDKELYKPIEEKMKKTINVLKDNLAGIRAGRANPAILDKLTIDYYGAPTPIQQIATVSVPEARVILIQPWEAKLLKDIEKEIQKSDIGINPNNDGKVIRLVFPALTEERRKELTKQAKKEGEESKVAIRSIRRDSIENMKAKKKSAEITEDDLKDAEKDIQNLTDRYIADIDKIIEAKDKEIMEV</sequence>
<dbReference type="HAMAP" id="MF_00040">
    <property type="entry name" value="RRF"/>
    <property type="match status" value="1"/>
</dbReference>
<comment type="caution">
    <text evidence="8">The sequence shown here is derived from an EMBL/GenBank/DDBJ whole genome shotgun (WGS) entry which is preliminary data.</text>
</comment>
<dbReference type="AlphaFoldDB" id="U4R0P4"/>
<accession>U4R0P4</accession>
<dbReference type="GO" id="GO:0043023">
    <property type="term" value="F:ribosomal large subunit binding"/>
    <property type="evidence" value="ECO:0007669"/>
    <property type="project" value="TreeGrafter"/>
</dbReference>
<feature type="domain" description="Ribosome recycling factor" evidence="7">
    <location>
        <begin position="20"/>
        <end position="183"/>
    </location>
</feature>
<gene>
    <name evidence="5" type="primary">frr</name>
    <name evidence="8" type="ORF">L323_14060</name>
</gene>
<keyword evidence="3 5" id="KW-0963">Cytoplasm</keyword>
<evidence type="ECO:0000256" key="2">
    <source>
        <dbReference type="ARBA" id="ARBA00005912"/>
    </source>
</evidence>
<dbReference type="EMBL" id="ATAY01000069">
    <property type="protein sequence ID" value="EPR10233.1"/>
    <property type="molecule type" value="Genomic_DNA"/>
</dbReference>
<proteinExistence type="inferred from homology"/>
<dbReference type="SUPFAM" id="SSF55194">
    <property type="entry name" value="Ribosome recycling factor, RRF"/>
    <property type="match status" value="1"/>
</dbReference>
<evidence type="ECO:0000256" key="1">
    <source>
        <dbReference type="ARBA" id="ARBA00004496"/>
    </source>
</evidence>
<dbReference type="Pfam" id="PF01765">
    <property type="entry name" value="RRF"/>
    <property type="match status" value="1"/>
</dbReference>